<dbReference type="Pfam" id="PF17899">
    <property type="entry name" value="Peptidase_M61_N"/>
    <property type="match status" value="1"/>
</dbReference>
<accession>A0ABZ2LIG8</accession>
<dbReference type="InterPro" id="IPR036034">
    <property type="entry name" value="PDZ_sf"/>
</dbReference>
<dbReference type="InterPro" id="IPR027268">
    <property type="entry name" value="Peptidase_M4/M1_CTD_sf"/>
</dbReference>
<dbReference type="InterPro" id="IPR040756">
    <property type="entry name" value="Peptidase_M61_N"/>
</dbReference>
<keyword evidence="4" id="KW-1185">Reference proteome</keyword>
<dbReference type="Gene3D" id="1.10.390.10">
    <property type="entry name" value="Neutral Protease Domain 2"/>
    <property type="match status" value="1"/>
</dbReference>
<feature type="domain" description="Peptidase M61 N-terminal" evidence="2">
    <location>
        <begin position="20"/>
        <end position="156"/>
    </location>
</feature>
<dbReference type="EMBL" id="CP089983">
    <property type="protein sequence ID" value="WXB10747.1"/>
    <property type="molecule type" value="Genomic_DNA"/>
</dbReference>
<dbReference type="Gene3D" id="2.60.40.3650">
    <property type="match status" value="1"/>
</dbReference>
<dbReference type="Pfam" id="PF05299">
    <property type="entry name" value="Peptidase_M61"/>
    <property type="match status" value="1"/>
</dbReference>
<protein>
    <recommendedName>
        <fullName evidence="5">PDZ domain-containing protein</fullName>
    </recommendedName>
</protein>
<sequence length="598" mass="65997">MHTPQVSPQVAIPISAPLAYRIVVDPSRRQFEGELQFDHPAPGSPVDLAVPTWVPGAYGFMRYGRDVFDVQAVETQTGTPLRVERRGFGGYRVEGTARSITVRWRASSCDTAWGELAGFIEGAWAVLLATRYLFVPACADAPCRIAYEFPAGYQVHLPRAEYPSFRALLDAPVVAWKSDVTRITRRSKDKDLHFVFLGSALGFEAEAPRFVDDVCALAERCHDVFGSYPFDAYTFIFGFDPRFHWGLEHADATMIGLGQDVFIDEEARYAALRVSAHELVHAWNVCRLRPSGLGEGELDLVAGSFTDGLWVAEGFTRYYEFLLLARAGKLTASRFFSNVARYHRALTDRPAYAHTVVRDSSRATFINHNAYPGAHDSTLDYYDQGMLIAFDLDVALGQAAPGERSLDTEFRALYDAFAARPAGFTSAEAIAFWTARTPAIEGFFAREVNAAAGLSTLERLRALGFETRTTTTYRIGAILKEGGNVFDVVDRGPAAEAGIAAGDELLTVDGFAFSTKALTWAIARGTEMTLGLRRGHVQREAVLRPRAQDRLTSLVWRGDTVALAHLRSWLGQPELTYADGEAIPLAHYDNFHGTLEAI</sequence>
<dbReference type="Gene3D" id="2.30.42.10">
    <property type="match status" value="1"/>
</dbReference>
<dbReference type="SUPFAM" id="SSF55486">
    <property type="entry name" value="Metalloproteases ('zincins'), catalytic domain"/>
    <property type="match status" value="1"/>
</dbReference>
<name>A0ABZ2LIG8_9BACT</name>
<dbReference type="RefSeq" id="WP_394840418.1">
    <property type="nucleotide sequence ID" value="NZ_CP089929.1"/>
</dbReference>
<proteinExistence type="predicted"/>
<feature type="domain" description="Peptidase M61 catalytic" evidence="1">
    <location>
        <begin position="272"/>
        <end position="388"/>
    </location>
</feature>
<gene>
    <name evidence="3" type="ORF">LVJ94_23835</name>
</gene>
<evidence type="ECO:0000259" key="2">
    <source>
        <dbReference type="Pfam" id="PF17899"/>
    </source>
</evidence>
<dbReference type="SUPFAM" id="SSF50156">
    <property type="entry name" value="PDZ domain-like"/>
    <property type="match status" value="1"/>
</dbReference>
<dbReference type="Proteomes" id="UP001374803">
    <property type="component" value="Chromosome"/>
</dbReference>
<evidence type="ECO:0008006" key="5">
    <source>
        <dbReference type="Google" id="ProtNLM"/>
    </source>
</evidence>
<evidence type="ECO:0000259" key="1">
    <source>
        <dbReference type="Pfam" id="PF05299"/>
    </source>
</evidence>
<evidence type="ECO:0000313" key="3">
    <source>
        <dbReference type="EMBL" id="WXB10747.1"/>
    </source>
</evidence>
<reference evidence="3" key="1">
    <citation type="submission" date="2021-12" db="EMBL/GenBank/DDBJ databases">
        <title>Discovery of the Pendulisporaceae a myxobacterial family with distinct sporulation behavior and unique specialized metabolism.</title>
        <authorList>
            <person name="Garcia R."/>
            <person name="Popoff A."/>
            <person name="Bader C.D."/>
            <person name="Loehr J."/>
            <person name="Walesch S."/>
            <person name="Walt C."/>
            <person name="Boldt J."/>
            <person name="Bunk B."/>
            <person name="Haeckl F.J.F.P.J."/>
            <person name="Gunesch A.P."/>
            <person name="Birkelbach J."/>
            <person name="Nuebel U."/>
            <person name="Pietschmann T."/>
            <person name="Bach T."/>
            <person name="Mueller R."/>
        </authorList>
    </citation>
    <scope>NUCLEOTIDE SEQUENCE</scope>
    <source>
        <strain evidence="3">MSr11367</strain>
    </source>
</reference>
<evidence type="ECO:0000313" key="4">
    <source>
        <dbReference type="Proteomes" id="UP001374803"/>
    </source>
</evidence>
<organism evidence="3 4">
    <name type="scientific">Pendulispora rubella</name>
    <dbReference type="NCBI Taxonomy" id="2741070"/>
    <lineage>
        <taxon>Bacteria</taxon>
        <taxon>Pseudomonadati</taxon>
        <taxon>Myxococcota</taxon>
        <taxon>Myxococcia</taxon>
        <taxon>Myxococcales</taxon>
        <taxon>Sorangiineae</taxon>
        <taxon>Pendulisporaceae</taxon>
        <taxon>Pendulispora</taxon>
    </lineage>
</organism>
<dbReference type="InterPro" id="IPR007963">
    <property type="entry name" value="Peptidase_M61_catalytic"/>
</dbReference>